<evidence type="ECO:0000313" key="1">
    <source>
        <dbReference type="EMBL" id="RLE49685.1"/>
    </source>
</evidence>
<protein>
    <recommendedName>
        <fullName evidence="3">Polymerase nucleotidyl transferase domain-containing protein</fullName>
    </recommendedName>
</protein>
<organism evidence="1 2">
    <name type="scientific">Thermoproteota archaeon</name>
    <dbReference type="NCBI Taxonomy" id="2056631"/>
    <lineage>
        <taxon>Archaea</taxon>
        <taxon>Thermoproteota</taxon>
    </lineage>
</organism>
<sequence>MRQLRDRDFLEDVDGDLFCVIGNVHPPGRAICYLKYVKGSVEKAVRAKWGRGGELYSRILPHYSALGYVEAREFLKAKKPSYVRFDEVYNIELTEVPLEKVARHYKPEERLRELSSGKSLDKLEQHALELAALIADESGVKLDDMGVSGSILLKIHNPEFSDVDLIVYGRANSLRVKEVVNEFLNLSIKGFERPKGDMLKAWAEDIVRIHPSLSLNEAMKLYSAKWNRALYKGRQFSIHPVKLEAEVREAYGDRIYKPVGEATVKCKIADDTDSLFLPCSYAVEDVQVLSCSISGKLDIREVISHEGLYSDIASRGEYVVVRGKLEEVYYNRSGDFYHVIHVGSYEMRGQDFIKPIRWRL</sequence>
<reference evidence="1 2" key="1">
    <citation type="submission" date="2018-06" db="EMBL/GenBank/DDBJ databases">
        <title>Extensive metabolic versatility and redundancy in microbially diverse, dynamic hydrothermal sediments.</title>
        <authorList>
            <person name="Dombrowski N."/>
            <person name="Teske A."/>
            <person name="Baker B.J."/>
        </authorList>
    </citation>
    <scope>NUCLEOTIDE SEQUENCE [LARGE SCALE GENOMIC DNA]</scope>
    <source>
        <strain evidence="1">B66_G16</strain>
    </source>
</reference>
<proteinExistence type="predicted"/>
<accession>A0A497EQN2</accession>
<dbReference type="EMBL" id="QMQV01000026">
    <property type="protein sequence ID" value="RLE49685.1"/>
    <property type="molecule type" value="Genomic_DNA"/>
</dbReference>
<evidence type="ECO:0000313" key="2">
    <source>
        <dbReference type="Proteomes" id="UP000278475"/>
    </source>
</evidence>
<comment type="caution">
    <text evidence="1">The sequence shown here is derived from an EMBL/GenBank/DDBJ whole genome shotgun (WGS) entry which is preliminary data.</text>
</comment>
<name>A0A497EQN2_9CREN</name>
<dbReference type="Proteomes" id="UP000278475">
    <property type="component" value="Unassembled WGS sequence"/>
</dbReference>
<gene>
    <name evidence="1" type="ORF">DRJ31_04035</name>
</gene>
<evidence type="ECO:0008006" key="3">
    <source>
        <dbReference type="Google" id="ProtNLM"/>
    </source>
</evidence>
<dbReference type="AlphaFoldDB" id="A0A497EQN2"/>